<evidence type="ECO:0000313" key="4">
    <source>
        <dbReference type="Proteomes" id="UP000011087"/>
    </source>
</evidence>
<dbReference type="PaxDb" id="55529-EKX36365"/>
<proteinExistence type="predicted"/>
<keyword evidence="4" id="KW-1185">Reference proteome</keyword>
<dbReference type="Proteomes" id="UP000011087">
    <property type="component" value="Unassembled WGS sequence"/>
</dbReference>
<protein>
    <submittedName>
        <fullName evidence="2 3">Uncharacterized protein</fullName>
    </submittedName>
</protein>
<reference evidence="2 4" key="1">
    <citation type="journal article" date="2012" name="Nature">
        <title>Algal genomes reveal evolutionary mosaicism and the fate of nucleomorphs.</title>
        <authorList>
            <consortium name="DOE Joint Genome Institute"/>
            <person name="Curtis B.A."/>
            <person name="Tanifuji G."/>
            <person name="Burki F."/>
            <person name="Gruber A."/>
            <person name="Irimia M."/>
            <person name="Maruyama S."/>
            <person name="Arias M.C."/>
            <person name="Ball S.G."/>
            <person name="Gile G.H."/>
            <person name="Hirakawa Y."/>
            <person name="Hopkins J.F."/>
            <person name="Kuo A."/>
            <person name="Rensing S.A."/>
            <person name="Schmutz J."/>
            <person name="Symeonidi A."/>
            <person name="Elias M."/>
            <person name="Eveleigh R.J."/>
            <person name="Herman E.K."/>
            <person name="Klute M.J."/>
            <person name="Nakayama T."/>
            <person name="Obornik M."/>
            <person name="Reyes-Prieto A."/>
            <person name="Armbrust E.V."/>
            <person name="Aves S.J."/>
            <person name="Beiko R.G."/>
            <person name="Coutinho P."/>
            <person name="Dacks J.B."/>
            <person name="Durnford D.G."/>
            <person name="Fast N.M."/>
            <person name="Green B.R."/>
            <person name="Grisdale C.J."/>
            <person name="Hempel F."/>
            <person name="Henrissat B."/>
            <person name="Hoppner M.P."/>
            <person name="Ishida K."/>
            <person name="Kim E."/>
            <person name="Koreny L."/>
            <person name="Kroth P.G."/>
            <person name="Liu Y."/>
            <person name="Malik S.B."/>
            <person name="Maier U.G."/>
            <person name="McRose D."/>
            <person name="Mock T."/>
            <person name="Neilson J.A."/>
            <person name="Onodera N.T."/>
            <person name="Poole A.M."/>
            <person name="Pritham E.J."/>
            <person name="Richards T.A."/>
            <person name="Rocap G."/>
            <person name="Roy S.W."/>
            <person name="Sarai C."/>
            <person name="Schaack S."/>
            <person name="Shirato S."/>
            <person name="Slamovits C.H."/>
            <person name="Spencer D.F."/>
            <person name="Suzuki S."/>
            <person name="Worden A.Z."/>
            <person name="Zauner S."/>
            <person name="Barry K."/>
            <person name="Bell C."/>
            <person name="Bharti A.K."/>
            <person name="Crow J.A."/>
            <person name="Grimwood J."/>
            <person name="Kramer R."/>
            <person name="Lindquist E."/>
            <person name="Lucas S."/>
            <person name="Salamov A."/>
            <person name="McFadden G.I."/>
            <person name="Lane C.E."/>
            <person name="Keeling P.J."/>
            <person name="Gray M.W."/>
            <person name="Grigoriev I.V."/>
            <person name="Archibald J.M."/>
        </authorList>
    </citation>
    <scope>NUCLEOTIDE SEQUENCE</scope>
    <source>
        <strain evidence="2 4">CCMP2712</strain>
    </source>
</reference>
<dbReference type="KEGG" id="gtt:GUITHDRAFT_117474"/>
<sequence length="88" mass="9891">MEEEEAPQERNDKAELGLKKMPVPPPVPPEMKEKVAAASYTASSFEDEVEMLRKELRKTKKLPDKDPTGFAHAMQELTAGNRVWGVPK</sequence>
<evidence type="ECO:0000313" key="2">
    <source>
        <dbReference type="EMBL" id="EKX36365.1"/>
    </source>
</evidence>
<reference evidence="3" key="3">
    <citation type="submission" date="2016-03" db="UniProtKB">
        <authorList>
            <consortium name="EnsemblProtists"/>
        </authorList>
    </citation>
    <scope>IDENTIFICATION</scope>
</reference>
<gene>
    <name evidence="2" type="ORF">GUITHDRAFT_117474</name>
</gene>
<evidence type="ECO:0000256" key="1">
    <source>
        <dbReference type="SAM" id="MobiDB-lite"/>
    </source>
</evidence>
<dbReference type="EnsemblProtists" id="EKX36365">
    <property type="protein sequence ID" value="EKX36365"/>
    <property type="gene ID" value="GUITHDRAFT_117474"/>
</dbReference>
<dbReference type="EMBL" id="JH993075">
    <property type="protein sequence ID" value="EKX36365.1"/>
    <property type="molecule type" value="Genomic_DNA"/>
</dbReference>
<evidence type="ECO:0000313" key="3">
    <source>
        <dbReference type="EnsemblProtists" id="EKX36365"/>
    </source>
</evidence>
<dbReference type="AlphaFoldDB" id="L1IKP5"/>
<organism evidence="2">
    <name type="scientific">Guillardia theta (strain CCMP2712)</name>
    <name type="common">Cryptophyte</name>
    <dbReference type="NCBI Taxonomy" id="905079"/>
    <lineage>
        <taxon>Eukaryota</taxon>
        <taxon>Cryptophyceae</taxon>
        <taxon>Pyrenomonadales</taxon>
        <taxon>Geminigeraceae</taxon>
        <taxon>Guillardia</taxon>
    </lineage>
</organism>
<feature type="compositionally biased region" description="Basic and acidic residues" evidence="1">
    <location>
        <begin position="7"/>
        <end position="18"/>
    </location>
</feature>
<feature type="region of interest" description="Disordered" evidence="1">
    <location>
        <begin position="1"/>
        <end position="29"/>
    </location>
</feature>
<accession>L1IKP5</accession>
<dbReference type="GeneID" id="17293075"/>
<dbReference type="RefSeq" id="XP_005823345.1">
    <property type="nucleotide sequence ID" value="XM_005823288.1"/>
</dbReference>
<dbReference type="HOGENOM" id="CLU_2473716_0_0_1"/>
<reference evidence="4" key="2">
    <citation type="submission" date="2012-11" db="EMBL/GenBank/DDBJ databases">
        <authorList>
            <person name="Kuo A."/>
            <person name="Curtis B.A."/>
            <person name="Tanifuji G."/>
            <person name="Burki F."/>
            <person name="Gruber A."/>
            <person name="Irimia M."/>
            <person name="Maruyama S."/>
            <person name="Arias M.C."/>
            <person name="Ball S.G."/>
            <person name="Gile G.H."/>
            <person name="Hirakawa Y."/>
            <person name="Hopkins J.F."/>
            <person name="Rensing S.A."/>
            <person name="Schmutz J."/>
            <person name="Symeonidi A."/>
            <person name="Elias M."/>
            <person name="Eveleigh R.J."/>
            <person name="Herman E.K."/>
            <person name="Klute M.J."/>
            <person name="Nakayama T."/>
            <person name="Obornik M."/>
            <person name="Reyes-Prieto A."/>
            <person name="Armbrust E.V."/>
            <person name="Aves S.J."/>
            <person name="Beiko R.G."/>
            <person name="Coutinho P."/>
            <person name="Dacks J.B."/>
            <person name="Durnford D.G."/>
            <person name="Fast N.M."/>
            <person name="Green B.R."/>
            <person name="Grisdale C."/>
            <person name="Hempe F."/>
            <person name="Henrissat B."/>
            <person name="Hoppner M.P."/>
            <person name="Ishida K.-I."/>
            <person name="Kim E."/>
            <person name="Koreny L."/>
            <person name="Kroth P.G."/>
            <person name="Liu Y."/>
            <person name="Malik S.-B."/>
            <person name="Maier U.G."/>
            <person name="McRose D."/>
            <person name="Mock T."/>
            <person name="Neilson J.A."/>
            <person name="Onodera N.T."/>
            <person name="Poole A.M."/>
            <person name="Pritham E.J."/>
            <person name="Richards T.A."/>
            <person name="Rocap G."/>
            <person name="Roy S.W."/>
            <person name="Sarai C."/>
            <person name="Schaack S."/>
            <person name="Shirato S."/>
            <person name="Slamovits C.H."/>
            <person name="Spencer D.F."/>
            <person name="Suzuki S."/>
            <person name="Worden A.Z."/>
            <person name="Zauner S."/>
            <person name="Barry K."/>
            <person name="Bell C."/>
            <person name="Bharti A.K."/>
            <person name="Crow J.A."/>
            <person name="Grimwood J."/>
            <person name="Kramer R."/>
            <person name="Lindquist E."/>
            <person name="Lucas S."/>
            <person name="Salamov A."/>
            <person name="McFadden G.I."/>
            <person name="Lane C.E."/>
            <person name="Keeling P.J."/>
            <person name="Gray M.W."/>
            <person name="Grigoriev I.V."/>
            <person name="Archibald J.M."/>
        </authorList>
    </citation>
    <scope>NUCLEOTIDE SEQUENCE</scope>
    <source>
        <strain evidence="4">CCMP2712</strain>
    </source>
</reference>
<name>L1IKP5_GUITC</name>